<comment type="caution">
    <text evidence="3">The sequence shown here is derived from an EMBL/GenBank/DDBJ whole genome shotgun (WGS) entry which is preliminary data.</text>
</comment>
<dbReference type="EMBL" id="JBJJXE010000049">
    <property type="protein sequence ID" value="MFL1733180.1"/>
    <property type="molecule type" value="Genomic_DNA"/>
</dbReference>
<dbReference type="Gene3D" id="3.30.370.10">
    <property type="entry name" value="Barstar-like"/>
    <property type="match status" value="1"/>
</dbReference>
<proteinExistence type="inferred from homology"/>
<dbReference type="InterPro" id="IPR035905">
    <property type="entry name" value="Barstar-like_sf"/>
</dbReference>
<feature type="domain" description="Barstar (barnase inhibitor)" evidence="2">
    <location>
        <begin position="1"/>
        <end position="44"/>
    </location>
</feature>
<gene>
    <name evidence="3" type="ORF">ACJHVH_09390</name>
</gene>
<evidence type="ECO:0000259" key="2">
    <source>
        <dbReference type="Pfam" id="PF01337"/>
    </source>
</evidence>
<protein>
    <submittedName>
        <fullName evidence="3">Barstar family protein</fullName>
    </submittedName>
</protein>
<dbReference type="Pfam" id="PF01337">
    <property type="entry name" value="Barstar"/>
    <property type="match status" value="1"/>
</dbReference>
<dbReference type="RefSeq" id="WP_226997768.1">
    <property type="nucleotide sequence ID" value="NZ_JBJJXE010000049.1"/>
</dbReference>
<dbReference type="SUPFAM" id="SSF52038">
    <property type="entry name" value="Barstar-related"/>
    <property type="match status" value="1"/>
</dbReference>
<dbReference type="GeneID" id="301976499"/>
<dbReference type="Proteomes" id="UP001624684">
    <property type="component" value="Unassembled WGS sequence"/>
</dbReference>
<name>A0ABW8U8K4_9GAMM</name>
<evidence type="ECO:0000313" key="3">
    <source>
        <dbReference type="EMBL" id="MFL1733180.1"/>
    </source>
</evidence>
<evidence type="ECO:0000256" key="1">
    <source>
        <dbReference type="ARBA" id="ARBA00006845"/>
    </source>
</evidence>
<keyword evidence="4" id="KW-1185">Reference proteome</keyword>
<accession>A0ABW8U8K4</accession>
<sequence length="55" mass="6205">MNQIMIDGNIVKTEKDFHRTLAIQCDVTEFYGHNLNALWDLLSGGGGKTGLYYLE</sequence>
<dbReference type="InterPro" id="IPR000468">
    <property type="entry name" value="Barstar"/>
</dbReference>
<reference evidence="3 4" key="1">
    <citation type="submission" date="2024-11" db="EMBL/GenBank/DDBJ databases">
        <title>First Report of Moraxella oculi in Brazil in an Infectious Bovine Keratoconjunctivitis Outbreak.</title>
        <authorList>
            <person name="Carvalho C.V."/>
            <person name="Domingues R."/>
            <person name="Coutinho C."/>
            <person name="Honorio N.T.B.S."/>
            <person name="Faza D.R.L.R."/>
            <person name="Carvalho W.A."/>
            <person name="Machado A.B.F."/>
            <person name="Martins M.F."/>
            <person name="Gaspar E.B."/>
        </authorList>
    </citation>
    <scope>NUCLEOTIDE SEQUENCE [LARGE SCALE GENOMIC DNA]</scope>
    <source>
        <strain evidence="3 4">2117LE</strain>
    </source>
</reference>
<evidence type="ECO:0000313" key="4">
    <source>
        <dbReference type="Proteomes" id="UP001624684"/>
    </source>
</evidence>
<comment type="similarity">
    <text evidence="1">Belongs to the barstar family.</text>
</comment>
<organism evidence="3 4">
    <name type="scientific">Moraxella oculi</name>
    <dbReference type="NCBI Taxonomy" id="2940516"/>
    <lineage>
        <taxon>Bacteria</taxon>
        <taxon>Pseudomonadati</taxon>
        <taxon>Pseudomonadota</taxon>
        <taxon>Gammaproteobacteria</taxon>
        <taxon>Moraxellales</taxon>
        <taxon>Moraxellaceae</taxon>
        <taxon>Moraxella</taxon>
    </lineage>
</organism>